<evidence type="ECO:0000256" key="1">
    <source>
        <dbReference type="ARBA" id="ARBA00008779"/>
    </source>
</evidence>
<organism evidence="6 7">
    <name type="scientific">Humisphaera borealis</name>
    <dbReference type="NCBI Taxonomy" id="2807512"/>
    <lineage>
        <taxon>Bacteria</taxon>
        <taxon>Pseudomonadati</taxon>
        <taxon>Planctomycetota</taxon>
        <taxon>Phycisphaerae</taxon>
        <taxon>Tepidisphaerales</taxon>
        <taxon>Tepidisphaeraceae</taxon>
        <taxon>Humisphaera</taxon>
    </lineage>
</organism>
<keyword evidence="2 6" id="KW-0378">Hydrolase</keyword>
<dbReference type="PANTHER" id="PTHR42693">
    <property type="entry name" value="ARYLSULFATASE FAMILY MEMBER"/>
    <property type="match status" value="1"/>
</dbReference>
<dbReference type="Gene3D" id="3.30.1120.10">
    <property type="match status" value="1"/>
</dbReference>
<keyword evidence="4" id="KW-0732">Signal</keyword>
<dbReference type="InterPro" id="IPR050738">
    <property type="entry name" value="Sulfatase"/>
</dbReference>
<evidence type="ECO:0000259" key="5">
    <source>
        <dbReference type="Pfam" id="PF00884"/>
    </source>
</evidence>
<dbReference type="Proteomes" id="UP000593765">
    <property type="component" value="Chromosome"/>
</dbReference>
<feature type="signal peptide" evidence="4">
    <location>
        <begin position="1"/>
        <end position="20"/>
    </location>
</feature>
<evidence type="ECO:0000313" key="7">
    <source>
        <dbReference type="Proteomes" id="UP000593765"/>
    </source>
</evidence>
<dbReference type="InterPro" id="IPR000917">
    <property type="entry name" value="Sulfatase_N"/>
</dbReference>
<dbReference type="Pfam" id="PF00884">
    <property type="entry name" value="Sulfatase"/>
    <property type="match status" value="1"/>
</dbReference>
<comment type="similarity">
    <text evidence="1">Belongs to the sulfatase family.</text>
</comment>
<evidence type="ECO:0000313" key="6">
    <source>
        <dbReference type="EMBL" id="QOV87366.1"/>
    </source>
</evidence>
<accession>A0A7M2WPH6</accession>
<protein>
    <submittedName>
        <fullName evidence="6">Sulfatase-like hydrolase/transferase</fullName>
    </submittedName>
</protein>
<dbReference type="KEGG" id="hbs:IPV69_13810"/>
<name>A0A7M2WPH6_9BACT</name>
<evidence type="ECO:0000256" key="2">
    <source>
        <dbReference type="ARBA" id="ARBA00022801"/>
    </source>
</evidence>
<proteinExistence type="inferred from homology"/>
<dbReference type="InterPro" id="IPR017850">
    <property type="entry name" value="Alkaline_phosphatase_core_sf"/>
</dbReference>
<dbReference type="PANTHER" id="PTHR42693:SF53">
    <property type="entry name" value="ENDO-4-O-SULFATASE"/>
    <property type="match status" value="1"/>
</dbReference>
<dbReference type="EMBL" id="CP063458">
    <property type="protein sequence ID" value="QOV87366.1"/>
    <property type="molecule type" value="Genomic_DNA"/>
</dbReference>
<feature type="domain" description="Sulfatase N-terminal" evidence="5">
    <location>
        <begin position="30"/>
        <end position="333"/>
    </location>
</feature>
<keyword evidence="7" id="KW-1185">Reference proteome</keyword>
<feature type="region of interest" description="Disordered" evidence="3">
    <location>
        <begin position="427"/>
        <end position="457"/>
    </location>
</feature>
<dbReference type="GO" id="GO:0004065">
    <property type="term" value="F:arylsulfatase activity"/>
    <property type="evidence" value="ECO:0007669"/>
    <property type="project" value="TreeGrafter"/>
</dbReference>
<dbReference type="Gene3D" id="3.40.720.10">
    <property type="entry name" value="Alkaline Phosphatase, subunit A"/>
    <property type="match status" value="1"/>
</dbReference>
<gene>
    <name evidence="6" type="ORF">IPV69_13810</name>
</gene>
<evidence type="ECO:0000256" key="4">
    <source>
        <dbReference type="SAM" id="SignalP"/>
    </source>
</evidence>
<evidence type="ECO:0000256" key="3">
    <source>
        <dbReference type="SAM" id="MobiDB-lite"/>
    </source>
</evidence>
<sequence length="457" mass="49027">MRSRIVVAALLLLLPLVASAQAGAAIVGKPNIVVIVADDLGYADVLFNPQHPKEVTTPNLAALASQSVVCRQGYVSGHVCSPTRAGLMTGRYQQRLGLYTGGEAGSGLPLSEKIFPQFFKPAGYATAQFGKWHLGPTPEWSPALRGFDEVFGFLGRGAHDYFKLNDPEDPIYRGTKPVQEMGYLTDRLGDEAAAFITRHKAEPFLVYLAFNAVHAPLQAPEDEIAKFNTGNANRNTLLAMGKRMDDAIGKVVATLKQQGVWENTLLFFISDNGGPLAQGAVNAPLRGGKHQDYEGGIRVPFLVCWPAQLKPGECQSPVISLDILPTALAAAGIVPPDAKPFDGKNILPLLRGEPAQPRNLFWSAGGTEGWWAVRSGDWKLVAEKGRLGLFDLGKDVSEKNDLSATSPEKVAELTKLHDGWLAEMANPVHGGGKRFGQAAPGDAPAKKKKKDGKAAKQ</sequence>
<dbReference type="SUPFAM" id="SSF53649">
    <property type="entry name" value="Alkaline phosphatase-like"/>
    <property type="match status" value="1"/>
</dbReference>
<reference evidence="6 7" key="1">
    <citation type="submission" date="2020-10" db="EMBL/GenBank/DDBJ databases">
        <title>Wide distribution of Phycisphaera-like planctomycetes from WD2101 soil group in peatlands and genome analysis of the first cultivated representative.</title>
        <authorList>
            <person name="Dedysh S.N."/>
            <person name="Beletsky A.V."/>
            <person name="Ivanova A."/>
            <person name="Kulichevskaya I.S."/>
            <person name="Suzina N.E."/>
            <person name="Philippov D.A."/>
            <person name="Rakitin A.L."/>
            <person name="Mardanov A.V."/>
            <person name="Ravin N.V."/>
        </authorList>
    </citation>
    <scope>NUCLEOTIDE SEQUENCE [LARGE SCALE GENOMIC DNA]</scope>
    <source>
        <strain evidence="6 7">M1803</strain>
    </source>
</reference>
<dbReference type="RefSeq" id="WP_206290267.1">
    <property type="nucleotide sequence ID" value="NZ_CP063458.1"/>
</dbReference>
<feature type="chain" id="PRO_5034749889" evidence="4">
    <location>
        <begin position="21"/>
        <end position="457"/>
    </location>
</feature>
<dbReference type="AlphaFoldDB" id="A0A7M2WPH6"/>